<gene>
    <name evidence="2" type="ORF">E1284_00310</name>
</gene>
<comment type="caution">
    <text evidence="2">The sequence shown here is derived from an EMBL/GenBank/DDBJ whole genome shotgun (WGS) entry which is preliminary data.</text>
</comment>
<organism evidence="2 3">
    <name type="scientific">Actinomadura bangladeshensis</name>
    <dbReference type="NCBI Taxonomy" id="453573"/>
    <lineage>
        <taxon>Bacteria</taxon>
        <taxon>Bacillati</taxon>
        <taxon>Actinomycetota</taxon>
        <taxon>Actinomycetes</taxon>
        <taxon>Streptosporangiales</taxon>
        <taxon>Thermomonosporaceae</taxon>
        <taxon>Actinomadura</taxon>
    </lineage>
</organism>
<dbReference type="SUPFAM" id="SSF53901">
    <property type="entry name" value="Thiolase-like"/>
    <property type="match status" value="2"/>
</dbReference>
<dbReference type="RefSeq" id="WP_131935849.1">
    <property type="nucleotide sequence ID" value="NZ_BAAAMX010000002.1"/>
</dbReference>
<dbReference type="Pfam" id="PF22691">
    <property type="entry name" value="Thiolase_C_1"/>
    <property type="match status" value="1"/>
</dbReference>
<keyword evidence="3" id="KW-1185">Reference proteome</keyword>
<name>A0A4R4PET1_9ACTN</name>
<dbReference type="PANTHER" id="PTHR42870">
    <property type="entry name" value="ACETYL-COA C-ACETYLTRANSFERASE"/>
    <property type="match status" value="1"/>
</dbReference>
<evidence type="ECO:0000313" key="2">
    <source>
        <dbReference type="EMBL" id="TDC20363.1"/>
    </source>
</evidence>
<dbReference type="PANTHER" id="PTHR42870:SF1">
    <property type="entry name" value="NON-SPECIFIC LIPID-TRANSFER PROTEIN-LIKE 2"/>
    <property type="match status" value="1"/>
</dbReference>
<dbReference type="EMBL" id="SMJW01000001">
    <property type="protein sequence ID" value="TDC20363.1"/>
    <property type="molecule type" value="Genomic_DNA"/>
</dbReference>
<reference evidence="2 3" key="1">
    <citation type="submission" date="2019-03" db="EMBL/GenBank/DDBJ databases">
        <title>Draft genome sequences of novel Actinobacteria.</title>
        <authorList>
            <person name="Sahin N."/>
            <person name="Ay H."/>
            <person name="Saygin H."/>
        </authorList>
    </citation>
    <scope>NUCLEOTIDE SEQUENCE [LARGE SCALE GENOMIC DNA]</scope>
    <source>
        <strain evidence="2 3">DSM 45347</strain>
    </source>
</reference>
<dbReference type="OrthoDB" id="3208853at2"/>
<dbReference type="AlphaFoldDB" id="A0A4R4PET1"/>
<dbReference type="InterPro" id="IPR002155">
    <property type="entry name" value="Thiolase"/>
</dbReference>
<evidence type="ECO:0000259" key="1">
    <source>
        <dbReference type="Pfam" id="PF22691"/>
    </source>
</evidence>
<proteinExistence type="predicted"/>
<dbReference type="GO" id="GO:0016747">
    <property type="term" value="F:acyltransferase activity, transferring groups other than amino-acyl groups"/>
    <property type="evidence" value="ECO:0007669"/>
    <property type="project" value="InterPro"/>
</dbReference>
<protein>
    <submittedName>
        <fullName evidence="2">Thiolase family protein</fullName>
    </submittedName>
</protein>
<dbReference type="Proteomes" id="UP000295431">
    <property type="component" value="Unassembled WGS sequence"/>
</dbReference>
<dbReference type="InterPro" id="IPR055140">
    <property type="entry name" value="Thiolase_C_2"/>
</dbReference>
<dbReference type="InterPro" id="IPR016039">
    <property type="entry name" value="Thiolase-like"/>
</dbReference>
<evidence type="ECO:0000313" key="3">
    <source>
        <dbReference type="Proteomes" id="UP000295431"/>
    </source>
</evidence>
<dbReference type="PIRSF" id="PIRSF000429">
    <property type="entry name" value="Ac-CoA_Ac_transf"/>
    <property type="match status" value="1"/>
</dbReference>
<sequence length="386" mass="41114">MSTTRRAAVVGVYTTEQGRRLGRTKVSLEIEAIKGALADAGLAHTDIDGLSPLLAEPWSKTHMYWAEQLGERPITYIGTGQGEGAVAKAAAAISAGTCNVALAWVAHAGGGNSPGSKAVPTAAPRLPDFHWEIQGAYMTPLYALWARRYMHEFGASSEDLAQVAVIHRDHAVHNPDSVMGRKGPITVEDVVGSRMIADPLHLLDCSIENDGGYALVLAAEDIAKDCRNTPVWVLGGAEATATDVYQTFNDPWFPEEGRSVRRCTDMAFDIAGVSRSEIDVANLYDCFTITMLRNLEEMGFCKIGEGADYVREGRTKLGGAMPCNTDGGLLSNSHNGNPSGMSVIEVVRQLRGECGERQVPNARIGVALGQGGSVHGLASTVVLAHD</sequence>
<accession>A0A4R4PET1</accession>
<dbReference type="Gene3D" id="3.40.47.10">
    <property type="match status" value="1"/>
</dbReference>
<feature type="domain" description="Thiolase C-terminal" evidence="1">
    <location>
        <begin position="259"/>
        <end position="382"/>
    </location>
</feature>
<dbReference type="CDD" id="cd00829">
    <property type="entry name" value="SCP-x_thiolase"/>
    <property type="match status" value="1"/>
</dbReference>